<proteinExistence type="predicted"/>
<name>A0A059BKT0_EUCGR</name>
<evidence type="ECO:0008006" key="3">
    <source>
        <dbReference type="Google" id="ProtNLM"/>
    </source>
</evidence>
<feature type="compositionally biased region" description="Basic and acidic residues" evidence="1">
    <location>
        <begin position="58"/>
        <end position="67"/>
    </location>
</feature>
<organism evidence="2">
    <name type="scientific">Eucalyptus grandis</name>
    <name type="common">Flooded gum</name>
    <dbReference type="NCBI Taxonomy" id="71139"/>
    <lineage>
        <taxon>Eukaryota</taxon>
        <taxon>Viridiplantae</taxon>
        <taxon>Streptophyta</taxon>
        <taxon>Embryophyta</taxon>
        <taxon>Tracheophyta</taxon>
        <taxon>Spermatophyta</taxon>
        <taxon>Magnoliopsida</taxon>
        <taxon>eudicotyledons</taxon>
        <taxon>Gunneridae</taxon>
        <taxon>Pentapetalae</taxon>
        <taxon>rosids</taxon>
        <taxon>malvids</taxon>
        <taxon>Myrtales</taxon>
        <taxon>Myrtaceae</taxon>
        <taxon>Myrtoideae</taxon>
        <taxon>Eucalypteae</taxon>
        <taxon>Eucalyptus</taxon>
    </lineage>
</organism>
<sequence length="158" mass="17090">MVLALVSCTFGKLLRPLSWKSFSLSPADPSERCVADATSARPPGPGHPRHPGAVGLGHKRDGAPRLERRHQDAPIGAGQGLDGVRTQRELVSLLLYHAVVDYTPIGSLKTSNALISTLATNGAWKYDFTMKTTSDSIALDTGVDSSLDEMLRQRFMVY</sequence>
<feature type="region of interest" description="Disordered" evidence="1">
    <location>
        <begin position="33"/>
        <end position="67"/>
    </location>
</feature>
<evidence type="ECO:0000313" key="2">
    <source>
        <dbReference type="EMBL" id="KCW66644.1"/>
    </source>
</evidence>
<dbReference type="InParanoid" id="A0A059BKT0"/>
<reference evidence="2" key="1">
    <citation type="submission" date="2013-07" db="EMBL/GenBank/DDBJ databases">
        <title>The genome of Eucalyptus grandis.</title>
        <authorList>
            <person name="Schmutz J."/>
            <person name="Hayes R."/>
            <person name="Myburg A."/>
            <person name="Tuskan G."/>
            <person name="Grattapaglia D."/>
            <person name="Rokhsar D.S."/>
        </authorList>
    </citation>
    <scope>NUCLEOTIDE SEQUENCE</scope>
    <source>
        <tissue evidence="2">Leaf extractions</tissue>
    </source>
</reference>
<dbReference type="AlphaFoldDB" id="A0A059BKT0"/>
<dbReference type="EMBL" id="KK198758">
    <property type="protein sequence ID" value="KCW66644.1"/>
    <property type="molecule type" value="Genomic_DNA"/>
</dbReference>
<evidence type="ECO:0000256" key="1">
    <source>
        <dbReference type="SAM" id="MobiDB-lite"/>
    </source>
</evidence>
<protein>
    <recommendedName>
        <fullName evidence="3">FAS1 domain-containing protein</fullName>
    </recommendedName>
</protein>
<dbReference type="STRING" id="71139.A0A059BKT0"/>
<dbReference type="Gramene" id="KCW66644">
    <property type="protein sequence ID" value="KCW66644"/>
    <property type="gene ID" value="EUGRSUZ_F00426"/>
</dbReference>
<accession>A0A059BKT0</accession>
<gene>
    <name evidence="2" type="ORF">EUGRSUZ_F00426</name>
</gene>